<dbReference type="EMBL" id="LXLT01000105">
    <property type="protein sequence ID" value="OFD70140.1"/>
    <property type="molecule type" value="Genomic_DNA"/>
</dbReference>
<dbReference type="Proteomes" id="UP000175706">
    <property type="component" value="Unassembled WGS sequence"/>
</dbReference>
<accession>A0A1E8AYH3</accession>
<reference evidence="3 4" key="1">
    <citation type="submission" date="2016-05" db="EMBL/GenBank/DDBJ databases">
        <title>Bacillus thuringiensis and Bacillus weihenstephanensis as novel biocontrol agents of wilt causing Verticillium species.</title>
        <authorList>
            <person name="Hollensteiner J."/>
            <person name="Wemheuer F."/>
            <person name="Harting R."/>
            <person name="Kolarzyk A."/>
            <person name="Diaz-Valerio S."/>
            <person name="Poehlein A."/>
            <person name="Brzuszkiewicz E."/>
            <person name="Nesemann K."/>
            <person name="Braus-Stromeyer S."/>
            <person name="Braus G."/>
            <person name="Daniel R."/>
            <person name="Liesegang H."/>
        </authorList>
    </citation>
    <scope>NUCLEOTIDE SEQUENCE [LARGE SCALE GENOMIC DNA]</scope>
    <source>
        <strain evidence="3 4">GOE8</strain>
    </source>
</reference>
<evidence type="ECO:0000256" key="1">
    <source>
        <dbReference type="SAM" id="Phobius"/>
    </source>
</evidence>
<gene>
    <name evidence="2" type="ORF">BWGOE8_57240</name>
    <name evidence="3" type="ORF">BWGOE8_57890</name>
</gene>
<proteinExistence type="predicted"/>
<sequence>MGCHFSFFVRILHKACTYPCIKKLISLLFLYALVVIIIASIVTSLLHTIKSYYINIYSKLLWIK</sequence>
<protein>
    <submittedName>
        <fullName evidence="3">Uncharacterized protein</fullName>
    </submittedName>
</protein>
<evidence type="ECO:0000313" key="3">
    <source>
        <dbReference type="EMBL" id="OFD70205.1"/>
    </source>
</evidence>
<comment type="caution">
    <text evidence="3">The sequence shown here is derived from an EMBL/GenBank/DDBJ whole genome shotgun (WGS) entry which is preliminary data.</text>
</comment>
<evidence type="ECO:0000313" key="4">
    <source>
        <dbReference type="Proteomes" id="UP000175706"/>
    </source>
</evidence>
<keyword evidence="1" id="KW-1133">Transmembrane helix</keyword>
<name>A0A1E8AYH3_BACMY</name>
<keyword evidence="1" id="KW-0472">Membrane</keyword>
<feature type="transmembrane region" description="Helical" evidence="1">
    <location>
        <begin position="28"/>
        <end position="49"/>
    </location>
</feature>
<organism evidence="3 4">
    <name type="scientific">Bacillus mycoides</name>
    <dbReference type="NCBI Taxonomy" id="1405"/>
    <lineage>
        <taxon>Bacteria</taxon>
        <taxon>Bacillati</taxon>
        <taxon>Bacillota</taxon>
        <taxon>Bacilli</taxon>
        <taxon>Bacillales</taxon>
        <taxon>Bacillaceae</taxon>
        <taxon>Bacillus</taxon>
        <taxon>Bacillus cereus group</taxon>
    </lineage>
</organism>
<dbReference type="AlphaFoldDB" id="A0A1E8AYH3"/>
<keyword evidence="1" id="KW-0812">Transmembrane</keyword>
<evidence type="ECO:0000313" key="2">
    <source>
        <dbReference type="EMBL" id="OFD70140.1"/>
    </source>
</evidence>
<dbReference type="EMBL" id="LXLT01000105">
    <property type="protein sequence ID" value="OFD70205.1"/>
    <property type="molecule type" value="Genomic_DNA"/>
</dbReference>